<comment type="caution">
    <text evidence="3">The sequence shown here is derived from an EMBL/GenBank/DDBJ whole genome shotgun (WGS) entry which is preliminary data.</text>
</comment>
<feature type="region of interest" description="Disordered" evidence="1">
    <location>
        <begin position="1"/>
        <end position="51"/>
    </location>
</feature>
<feature type="transmembrane region" description="Helical" evidence="2">
    <location>
        <begin position="156"/>
        <end position="177"/>
    </location>
</feature>
<dbReference type="VEuPathDB" id="ToxoDB:TGDOM2_293430"/>
<keyword evidence="2" id="KW-0472">Membrane</keyword>
<dbReference type="EMBL" id="AHZU02001484">
    <property type="protein sequence ID" value="KFG31861.1"/>
    <property type="molecule type" value="Genomic_DNA"/>
</dbReference>
<gene>
    <name evidence="3" type="ORF">TGDOM2_293430</name>
</gene>
<evidence type="ECO:0000313" key="3">
    <source>
        <dbReference type="EMBL" id="KFG31861.1"/>
    </source>
</evidence>
<accession>A0A086JI93</accession>
<protein>
    <submittedName>
        <fullName evidence="3">Putative transmembrane protein</fullName>
    </submittedName>
</protein>
<feature type="transmembrane region" description="Helical" evidence="2">
    <location>
        <begin position="98"/>
        <end position="121"/>
    </location>
</feature>
<dbReference type="OrthoDB" id="330183at2759"/>
<evidence type="ECO:0000313" key="4">
    <source>
        <dbReference type="Proteomes" id="UP000028837"/>
    </source>
</evidence>
<keyword evidence="2 3" id="KW-0812">Transmembrane</keyword>
<dbReference type="AlphaFoldDB" id="A0A086JI93"/>
<name>A0A086JI93_TOXGO</name>
<feature type="transmembrane region" description="Helical" evidence="2">
    <location>
        <begin position="347"/>
        <end position="378"/>
    </location>
</feature>
<dbReference type="Proteomes" id="UP000028837">
    <property type="component" value="Unassembled WGS sequence"/>
</dbReference>
<keyword evidence="2" id="KW-1133">Transmembrane helix</keyword>
<reference evidence="3 4" key="1">
    <citation type="submission" date="2014-02" db="EMBL/GenBank/DDBJ databases">
        <authorList>
            <person name="Sibley D."/>
            <person name="Venepally P."/>
            <person name="Karamycheva S."/>
            <person name="Hadjithomas M."/>
            <person name="Khan A."/>
            <person name="Brunk B."/>
            <person name="Roos D."/>
            <person name="Caler E."/>
            <person name="Lorenzi H."/>
        </authorList>
    </citation>
    <scope>NUCLEOTIDE SEQUENCE [LARGE SCALE GENOMIC DNA]</scope>
    <source>
        <strain evidence="3 4">GAB2-2007-GAL-DOM2</strain>
    </source>
</reference>
<evidence type="ECO:0000256" key="1">
    <source>
        <dbReference type="SAM" id="MobiDB-lite"/>
    </source>
</evidence>
<organism evidence="3 4">
    <name type="scientific">Toxoplasma gondii GAB2-2007-GAL-DOM2</name>
    <dbReference type="NCBI Taxonomy" id="1130820"/>
    <lineage>
        <taxon>Eukaryota</taxon>
        <taxon>Sar</taxon>
        <taxon>Alveolata</taxon>
        <taxon>Apicomplexa</taxon>
        <taxon>Conoidasida</taxon>
        <taxon>Coccidia</taxon>
        <taxon>Eucoccidiorida</taxon>
        <taxon>Eimeriorina</taxon>
        <taxon>Sarcocystidae</taxon>
        <taxon>Toxoplasma</taxon>
    </lineage>
</organism>
<sequence length="411" mass="44611">MPATLEEQAVVAPPGDQTAMSSLPFEDTAAGRQGDSVVKGAKDDTSKQPTAVAYATEDPPLPSEVKILRQQPVEANETTVERGSQVAREKLEKRAAGANCMIFLVVVWLVCTGVLLIFAFSPVNVDLGITSMLLGVFIGIIGILSVSAKSKTGVQLYLVLGTVLLLLTVALWGYYIYILFRAARAAADIAADRASHWVSDTPPELLPDRYGSGAAELTSIEAVARQGGLLPDVPLDETVEPCRKGFEEYGANYFKSATSVFLGLSTRGQMCNYSHYDILDFKKWPVSCWRTCGFDHLAVDRVLDNTRLDDQKVMADFLAHLESLSPQETSACVLYSVRTACVAENTAYHYILLAVIAFLIFWTCCACMCCIPASLCVAGKYLSELKSYQKDKEAVERHTPPGADQIELAGA</sequence>
<proteinExistence type="predicted"/>
<feature type="transmembrane region" description="Helical" evidence="2">
    <location>
        <begin position="127"/>
        <end position="144"/>
    </location>
</feature>
<evidence type="ECO:0000256" key="2">
    <source>
        <dbReference type="SAM" id="Phobius"/>
    </source>
</evidence>